<dbReference type="GO" id="GO:0003700">
    <property type="term" value="F:DNA-binding transcription factor activity"/>
    <property type="evidence" value="ECO:0007669"/>
    <property type="project" value="InterPro"/>
</dbReference>
<evidence type="ECO:0000256" key="2">
    <source>
        <dbReference type="SAM" id="MobiDB-lite"/>
    </source>
</evidence>
<comment type="caution">
    <text evidence="3">The sequence shown here is derived from an EMBL/GenBank/DDBJ whole genome shotgun (WGS) entry which is preliminary data.</text>
</comment>
<proteinExistence type="predicted"/>
<organism evidence="3 4">
    <name type="scientific">Pleurotus ostreatus</name>
    <name type="common">Oyster mushroom</name>
    <name type="synonym">White-rot fungus</name>
    <dbReference type="NCBI Taxonomy" id="5322"/>
    <lineage>
        <taxon>Eukaryota</taxon>
        <taxon>Fungi</taxon>
        <taxon>Dikarya</taxon>
        <taxon>Basidiomycota</taxon>
        <taxon>Agaricomycotina</taxon>
        <taxon>Agaricomycetes</taxon>
        <taxon>Agaricomycetidae</taxon>
        <taxon>Agaricales</taxon>
        <taxon>Pleurotineae</taxon>
        <taxon>Pleurotaceae</taxon>
        <taxon>Pleurotus</taxon>
    </lineage>
</organism>
<dbReference type="AlphaFoldDB" id="A0A8H7DNX2"/>
<dbReference type="InterPro" id="IPR046347">
    <property type="entry name" value="bZIP_sf"/>
</dbReference>
<reference evidence="3" key="1">
    <citation type="submission" date="2019-07" db="EMBL/GenBank/DDBJ databases">
        <authorList>
            <person name="Palmer J.M."/>
        </authorList>
    </citation>
    <scope>NUCLEOTIDE SEQUENCE</scope>
    <source>
        <strain evidence="3">PC9</strain>
    </source>
</reference>
<evidence type="ECO:0000313" key="4">
    <source>
        <dbReference type="Proteomes" id="UP000623687"/>
    </source>
</evidence>
<evidence type="ECO:0008006" key="5">
    <source>
        <dbReference type="Google" id="ProtNLM"/>
    </source>
</evidence>
<dbReference type="CDD" id="cd14688">
    <property type="entry name" value="bZIP_YAP"/>
    <property type="match status" value="1"/>
</dbReference>
<dbReference type="EMBL" id="JACETU010000006">
    <property type="protein sequence ID" value="KAF7426029.1"/>
    <property type="molecule type" value="Genomic_DNA"/>
</dbReference>
<protein>
    <recommendedName>
        <fullName evidence="5">BZIP domain-containing protein</fullName>
    </recommendedName>
</protein>
<feature type="region of interest" description="Disordered" evidence="2">
    <location>
        <begin position="1"/>
        <end position="24"/>
    </location>
</feature>
<dbReference type="Proteomes" id="UP000623687">
    <property type="component" value="Unassembled WGS sequence"/>
</dbReference>
<dbReference type="VEuPathDB" id="FungiDB:PC9H_008394"/>
<evidence type="ECO:0000256" key="1">
    <source>
        <dbReference type="SAM" id="Coils"/>
    </source>
</evidence>
<gene>
    <name evidence="3" type="ORF">PC9H_008394</name>
</gene>
<dbReference type="PANTHER" id="PTHR42070:SF1">
    <property type="entry name" value="FILAMENT ASSOCIATED PROTEIN, PUTATIVE (AFU_ORTHOLOGUE AFUA_8G06630)-RELATED"/>
    <property type="match status" value="1"/>
</dbReference>
<keyword evidence="1" id="KW-0175">Coiled coil</keyword>
<dbReference type="PANTHER" id="PTHR42070">
    <property type="entry name" value="FILAMENT ASSOCIATED PROTEIN, PUTATIVE (AFU_ORTHOLOGUE AFUA_8G06630)-RELATED"/>
    <property type="match status" value="1"/>
</dbReference>
<sequence length="342" mass="37420">MTDKETPNPQALEASKVQRVRENQRRCRTRKKEYIASLEARLRELEQKGAQASITLQQQARRVLAENRSLRSLLTESFHMSTEDIDAYLRVGGGGQQGCESVPSVSGSRQVYAPPATAAISEVSGCCKRQESEPLAPCGTTSSPDATLHSSSIDILERDVQQSCDQGYASPAPALISIPFVAPEPDRHPRQVTDEAPVLFDPTLVVTSNCSIDAPTQTSSQGEGAISLDTPAVLPYNDVPLIPQQLMADQPPAEVVSDEAIMTVMCSTPWPFPPSPSKSYTSCTFAYQLLSAINQRRFMPMNMHDVLIEWLWYGFRASDDPASRCCVVDDGVLYSVAVNLLQ</sequence>
<keyword evidence="4" id="KW-1185">Reference proteome</keyword>
<dbReference type="RefSeq" id="XP_036629333.1">
    <property type="nucleotide sequence ID" value="XM_036777905.1"/>
</dbReference>
<dbReference type="OrthoDB" id="5374328at2759"/>
<dbReference type="SUPFAM" id="SSF57959">
    <property type="entry name" value="Leucine zipper domain"/>
    <property type="match status" value="1"/>
</dbReference>
<dbReference type="Gene3D" id="1.20.5.170">
    <property type="match status" value="1"/>
</dbReference>
<dbReference type="GeneID" id="59378212"/>
<evidence type="ECO:0000313" key="3">
    <source>
        <dbReference type="EMBL" id="KAF7426029.1"/>
    </source>
</evidence>
<accession>A0A8H7DNX2</accession>
<feature type="coiled-coil region" evidence="1">
    <location>
        <begin position="28"/>
        <end position="62"/>
    </location>
</feature>
<name>A0A8H7DNX2_PLEOS</name>